<dbReference type="SUPFAM" id="SSF56801">
    <property type="entry name" value="Acetyl-CoA synthetase-like"/>
    <property type="match status" value="1"/>
</dbReference>
<dbReference type="GO" id="GO:0030170">
    <property type="term" value="F:pyridoxal phosphate binding"/>
    <property type="evidence" value="ECO:0007669"/>
    <property type="project" value="InterPro"/>
</dbReference>
<feature type="domain" description="Carrier" evidence="9">
    <location>
        <begin position="2667"/>
        <end position="2742"/>
    </location>
</feature>
<evidence type="ECO:0000256" key="1">
    <source>
        <dbReference type="ARBA" id="ARBA00001957"/>
    </source>
</evidence>
<dbReference type="InterPro" id="IPR011251">
    <property type="entry name" value="Luciferase-like_dom"/>
</dbReference>
<dbReference type="GO" id="GO:0004315">
    <property type="term" value="F:3-oxoacyl-[acyl-carrier-protein] synthase activity"/>
    <property type="evidence" value="ECO:0007669"/>
    <property type="project" value="InterPro"/>
</dbReference>
<dbReference type="Pfam" id="PF00975">
    <property type="entry name" value="Thioesterase"/>
    <property type="match status" value="1"/>
</dbReference>
<dbReference type="InterPro" id="IPR001031">
    <property type="entry name" value="Thioesterase"/>
</dbReference>
<feature type="region of interest" description="Disordered" evidence="8">
    <location>
        <begin position="805"/>
        <end position="826"/>
    </location>
</feature>
<dbReference type="GO" id="GO:0031177">
    <property type="term" value="F:phosphopantetheine binding"/>
    <property type="evidence" value="ECO:0007669"/>
    <property type="project" value="InterPro"/>
</dbReference>
<dbReference type="SUPFAM" id="SSF51679">
    <property type="entry name" value="Bacterial luciferase-like"/>
    <property type="match status" value="1"/>
</dbReference>
<evidence type="ECO:0000256" key="3">
    <source>
        <dbReference type="ARBA" id="ARBA00022450"/>
    </source>
</evidence>
<dbReference type="Gene3D" id="3.30.70.3290">
    <property type="match status" value="1"/>
</dbReference>
<dbReference type="InterPro" id="IPR015424">
    <property type="entry name" value="PyrdxlP-dep_Trfase"/>
</dbReference>
<dbReference type="GO" id="GO:0047527">
    <property type="term" value="F:2,3-dihydroxybenzoate-serine ligase activity"/>
    <property type="evidence" value="ECO:0007669"/>
    <property type="project" value="TreeGrafter"/>
</dbReference>
<dbReference type="CDD" id="cd00610">
    <property type="entry name" value="OAT_like"/>
    <property type="match status" value="1"/>
</dbReference>
<comment type="pathway">
    <text evidence="2">Lipid metabolism; fatty acid biosynthesis.</text>
</comment>
<dbReference type="InterPro" id="IPR016039">
    <property type="entry name" value="Thiolase-like"/>
</dbReference>
<dbReference type="InterPro" id="IPR010071">
    <property type="entry name" value="AA_adenyl_dom"/>
</dbReference>
<dbReference type="PROSITE" id="PS50075">
    <property type="entry name" value="CARRIER"/>
    <property type="match status" value="2"/>
</dbReference>
<comment type="caution">
    <text evidence="11">The sequence shown here is derived from an EMBL/GenBank/DDBJ whole genome shotgun (WGS) entry which is preliminary data.</text>
</comment>
<dbReference type="Gene3D" id="3.30.559.30">
    <property type="entry name" value="Nonribosomal peptide synthetase, condensation domain"/>
    <property type="match status" value="2"/>
</dbReference>
<dbReference type="InterPro" id="IPR029058">
    <property type="entry name" value="AB_hydrolase_fold"/>
</dbReference>
<dbReference type="GO" id="GO:0005829">
    <property type="term" value="C:cytosol"/>
    <property type="evidence" value="ECO:0007669"/>
    <property type="project" value="TreeGrafter"/>
</dbReference>
<dbReference type="InterPro" id="IPR009081">
    <property type="entry name" value="PP-bd_ACP"/>
</dbReference>
<dbReference type="InterPro" id="IPR001242">
    <property type="entry name" value="Condensation_dom"/>
</dbReference>
<dbReference type="PROSITE" id="PS00606">
    <property type="entry name" value="KS3_1"/>
    <property type="match status" value="1"/>
</dbReference>
<dbReference type="CDD" id="cd00833">
    <property type="entry name" value="PKS"/>
    <property type="match status" value="1"/>
</dbReference>
<dbReference type="Pfam" id="PF16197">
    <property type="entry name" value="KAsynt_C_assoc"/>
    <property type="match status" value="1"/>
</dbReference>
<evidence type="ECO:0000256" key="4">
    <source>
        <dbReference type="ARBA" id="ARBA00022553"/>
    </source>
</evidence>
<dbReference type="SUPFAM" id="SSF47336">
    <property type="entry name" value="ACP-like"/>
    <property type="match status" value="2"/>
</dbReference>
<dbReference type="Gene3D" id="2.30.38.10">
    <property type="entry name" value="Luciferase, Domain 3"/>
    <property type="match status" value="1"/>
</dbReference>
<feature type="region of interest" description="Disordered" evidence="8">
    <location>
        <begin position="730"/>
        <end position="767"/>
    </location>
</feature>
<dbReference type="Pfam" id="PF00668">
    <property type="entry name" value="Condensation"/>
    <property type="match status" value="2"/>
</dbReference>
<dbReference type="Gene3D" id="3.20.20.30">
    <property type="entry name" value="Luciferase-like domain"/>
    <property type="match status" value="1"/>
</dbReference>
<evidence type="ECO:0000313" key="12">
    <source>
        <dbReference type="Proteomes" id="UP000054908"/>
    </source>
</evidence>
<dbReference type="SUPFAM" id="SSF53383">
    <property type="entry name" value="PLP-dependent transferases"/>
    <property type="match status" value="1"/>
</dbReference>
<dbReference type="InterPro" id="IPR036661">
    <property type="entry name" value="Luciferase-like_sf"/>
</dbReference>
<dbReference type="Pfam" id="PF00109">
    <property type="entry name" value="ketoacyl-synt"/>
    <property type="match status" value="1"/>
</dbReference>
<dbReference type="InterPro" id="IPR045851">
    <property type="entry name" value="AMP-bd_C_sf"/>
</dbReference>
<dbReference type="GO" id="GO:0009239">
    <property type="term" value="P:enterobactin biosynthetic process"/>
    <property type="evidence" value="ECO:0007669"/>
    <property type="project" value="TreeGrafter"/>
</dbReference>
<dbReference type="SUPFAM" id="SSF53474">
    <property type="entry name" value="alpha/beta-Hydrolases"/>
    <property type="match status" value="1"/>
</dbReference>
<dbReference type="Pfam" id="PF00296">
    <property type="entry name" value="Bac_luciferase"/>
    <property type="match status" value="1"/>
</dbReference>
<dbReference type="Pfam" id="PF00202">
    <property type="entry name" value="Aminotran_3"/>
    <property type="match status" value="1"/>
</dbReference>
<dbReference type="InterPro" id="IPR036736">
    <property type="entry name" value="ACP-like_sf"/>
</dbReference>
<dbReference type="InterPro" id="IPR032821">
    <property type="entry name" value="PKS_assoc"/>
</dbReference>
<gene>
    <name evidence="11" type="primary">pksJ</name>
    <name evidence="11" type="ORF">Lmac_2149</name>
</gene>
<dbReference type="Gene3D" id="3.90.1150.10">
    <property type="entry name" value="Aspartate Aminotransferase, domain 1"/>
    <property type="match status" value="1"/>
</dbReference>
<dbReference type="SUPFAM" id="SSF52777">
    <property type="entry name" value="CoA-dependent acyltransferases"/>
    <property type="match status" value="4"/>
</dbReference>
<dbReference type="Gene3D" id="3.40.50.1820">
    <property type="entry name" value="alpha/beta hydrolase"/>
    <property type="match status" value="1"/>
</dbReference>
<dbReference type="Gene3D" id="3.40.47.10">
    <property type="match status" value="1"/>
</dbReference>
<dbReference type="PATRIC" id="fig|466.6.peg.2282"/>
<dbReference type="Gene3D" id="3.30.300.30">
    <property type="match status" value="1"/>
</dbReference>
<dbReference type="InterPro" id="IPR018201">
    <property type="entry name" value="Ketoacyl_synth_AS"/>
</dbReference>
<accession>A0A0W0VYS3</accession>
<evidence type="ECO:0000259" key="9">
    <source>
        <dbReference type="PROSITE" id="PS50075"/>
    </source>
</evidence>
<dbReference type="CDD" id="cd12117">
    <property type="entry name" value="A_NRPS_Srf_like"/>
    <property type="match status" value="1"/>
</dbReference>
<evidence type="ECO:0000256" key="2">
    <source>
        <dbReference type="ARBA" id="ARBA00005194"/>
    </source>
</evidence>
<keyword evidence="5" id="KW-0808">Transferase</keyword>
<keyword evidence="12" id="KW-1185">Reference proteome</keyword>
<dbReference type="Proteomes" id="UP000054908">
    <property type="component" value="Unassembled WGS sequence"/>
</dbReference>
<dbReference type="UniPathway" id="UPA00094"/>
<protein>
    <submittedName>
        <fullName evidence="11">Polyketide synthase, type I</fullName>
    </submittedName>
</protein>
<dbReference type="EMBL" id="LNYL01000045">
    <property type="protein sequence ID" value="KTD25171.1"/>
    <property type="molecule type" value="Genomic_DNA"/>
</dbReference>
<keyword evidence="6" id="KW-0663">Pyridoxal phosphate</keyword>
<dbReference type="Pfam" id="PF02801">
    <property type="entry name" value="Ketoacyl-synt_C"/>
    <property type="match status" value="1"/>
</dbReference>
<dbReference type="GO" id="GO:0009366">
    <property type="term" value="C:enterobactin synthetase complex"/>
    <property type="evidence" value="ECO:0007669"/>
    <property type="project" value="TreeGrafter"/>
</dbReference>
<evidence type="ECO:0000256" key="6">
    <source>
        <dbReference type="ARBA" id="ARBA00022898"/>
    </source>
</evidence>
<dbReference type="Gene3D" id="1.10.1200.10">
    <property type="entry name" value="ACP-like"/>
    <property type="match status" value="2"/>
</dbReference>
<evidence type="ECO:0000256" key="8">
    <source>
        <dbReference type="SAM" id="MobiDB-lite"/>
    </source>
</evidence>
<name>A0A0W0VYS3_9GAMM</name>
<dbReference type="InterPro" id="IPR020806">
    <property type="entry name" value="PKS_PP-bd"/>
</dbReference>
<dbReference type="Pfam" id="PF00550">
    <property type="entry name" value="PP-binding"/>
    <property type="match status" value="2"/>
</dbReference>
<evidence type="ECO:0000256" key="7">
    <source>
        <dbReference type="ARBA" id="ARBA00054155"/>
    </source>
</evidence>
<dbReference type="GO" id="GO:0006633">
    <property type="term" value="P:fatty acid biosynthetic process"/>
    <property type="evidence" value="ECO:0007669"/>
    <property type="project" value="UniProtKB-UniPathway"/>
</dbReference>
<keyword evidence="4" id="KW-0597">Phosphoprotein</keyword>
<dbReference type="SMART" id="SM00823">
    <property type="entry name" value="PKS_PP"/>
    <property type="match status" value="2"/>
</dbReference>
<dbReference type="STRING" id="466.Lmac_2149"/>
<feature type="domain" description="Ketosynthase family 3 (KS3)" evidence="10">
    <location>
        <begin position="30"/>
        <end position="454"/>
    </location>
</feature>
<dbReference type="InterPro" id="IPR000873">
    <property type="entry name" value="AMP-dep_synth/lig_dom"/>
</dbReference>
<dbReference type="PROSITE" id="PS00012">
    <property type="entry name" value="PHOSPHOPANTETHEINE"/>
    <property type="match status" value="2"/>
</dbReference>
<reference evidence="11 12" key="1">
    <citation type="submission" date="2015-11" db="EMBL/GenBank/DDBJ databases">
        <title>Genomic analysis of 38 Legionella species identifies large and diverse effector repertoires.</title>
        <authorList>
            <person name="Burstein D."/>
            <person name="Amaro F."/>
            <person name="Zusman T."/>
            <person name="Lifshitz Z."/>
            <person name="Cohen O."/>
            <person name="Gilbert J.A."/>
            <person name="Pupko T."/>
            <person name="Shuman H.A."/>
            <person name="Segal G."/>
        </authorList>
    </citation>
    <scope>NUCLEOTIDE SEQUENCE [LARGE SCALE GENOMIC DNA]</scope>
    <source>
        <strain evidence="11 12">PX-1-G2-E2</strain>
    </source>
</reference>
<dbReference type="InterPro" id="IPR020841">
    <property type="entry name" value="PKS_Beta-ketoAc_synthase_dom"/>
</dbReference>
<comment type="function">
    <text evidence="7">Involved in production of the polyketide antibiotic thailandamide.</text>
</comment>
<dbReference type="InterPro" id="IPR015422">
    <property type="entry name" value="PyrdxlP-dep_Trfase_small"/>
</dbReference>
<dbReference type="NCBIfam" id="TIGR01733">
    <property type="entry name" value="AA-adenyl-dom"/>
    <property type="match status" value="1"/>
</dbReference>
<keyword evidence="3" id="KW-0596">Phosphopantetheine</keyword>
<organism evidence="11 12">
    <name type="scientific">Legionella maceachernii</name>
    <dbReference type="NCBI Taxonomy" id="466"/>
    <lineage>
        <taxon>Bacteria</taxon>
        <taxon>Pseudomonadati</taxon>
        <taxon>Pseudomonadota</taxon>
        <taxon>Gammaproteobacteria</taxon>
        <taxon>Legionellales</taxon>
        <taxon>Legionellaceae</taxon>
        <taxon>Legionella</taxon>
    </lineage>
</organism>
<dbReference type="FunFam" id="3.40.50.980:FF:000001">
    <property type="entry name" value="Non-ribosomal peptide synthetase"/>
    <property type="match status" value="1"/>
</dbReference>
<dbReference type="SMART" id="SM01294">
    <property type="entry name" value="PKS_PP_betabranch"/>
    <property type="match status" value="1"/>
</dbReference>
<dbReference type="InterPro" id="IPR023213">
    <property type="entry name" value="CAT-like_dom_sf"/>
</dbReference>
<dbReference type="InterPro" id="IPR014030">
    <property type="entry name" value="Ketoacyl_synth_N"/>
</dbReference>
<dbReference type="FunFam" id="3.40.47.10:FF:000019">
    <property type="entry name" value="Polyketide synthase type I"/>
    <property type="match status" value="1"/>
</dbReference>
<dbReference type="GO" id="GO:0008483">
    <property type="term" value="F:transaminase activity"/>
    <property type="evidence" value="ECO:0007669"/>
    <property type="project" value="InterPro"/>
</dbReference>
<dbReference type="NCBIfam" id="TIGR04020">
    <property type="entry name" value="seco_metab_LLM"/>
    <property type="match status" value="1"/>
</dbReference>
<evidence type="ECO:0000256" key="5">
    <source>
        <dbReference type="ARBA" id="ARBA00022679"/>
    </source>
</evidence>
<feature type="domain" description="Carrier" evidence="9">
    <location>
        <begin position="635"/>
        <end position="713"/>
    </location>
</feature>
<dbReference type="InterPro" id="IPR020845">
    <property type="entry name" value="AMP-binding_CS"/>
</dbReference>
<dbReference type="PANTHER" id="PTHR45527">
    <property type="entry name" value="NONRIBOSOMAL PEPTIDE SYNTHETASE"/>
    <property type="match status" value="1"/>
</dbReference>
<dbReference type="OrthoDB" id="5657178at2"/>
<dbReference type="Pfam" id="PF00501">
    <property type="entry name" value="AMP-binding"/>
    <property type="match status" value="1"/>
</dbReference>
<dbReference type="FunFam" id="3.40.50.12780:FF:000012">
    <property type="entry name" value="Non-ribosomal peptide synthetase"/>
    <property type="match status" value="1"/>
</dbReference>
<dbReference type="InterPro" id="IPR005814">
    <property type="entry name" value="Aminotrans_3"/>
</dbReference>
<evidence type="ECO:0000313" key="11">
    <source>
        <dbReference type="EMBL" id="KTD25171.1"/>
    </source>
</evidence>
<dbReference type="SMART" id="SM00825">
    <property type="entry name" value="PKS_KS"/>
    <property type="match status" value="1"/>
</dbReference>
<dbReference type="PROSITE" id="PS00455">
    <property type="entry name" value="AMP_BINDING"/>
    <property type="match status" value="1"/>
</dbReference>
<dbReference type="Gene3D" id="3.40.640.10">
    <property type="entry name" value="Type I PLP-dependent aspartate aminotransferase-like (Major domain)"/>
    <property type="match status" value="1"/>
</dbReference>
<dbReference type="InterPro" id="IPR015421">
    <property type="entry name" value="PyrdxlP-dep_Trfase_major"/>
</dbReference>
<dbReference type="GO" id="GO:0043041">
    <property type="term" value="P:amino acid activation for nonribosomal peptide biosynthetic process"/>
    <property type="evidence" value="ECO:0007669"/>
    <property type="project" value="TreeGrafter"/>
</dbReference>
<dbReference type="PANTHER" id="PTHR45527:SF1">
    <property type="entry name" value="FATTY ACID SYNTHASE"/>
    <property type="match status" value="1"/>
</dbReference>
<dbReference type="GO" id="GO:0016705">
    <property type="term" value="F:oxidoreductase activity, acting on paired donors, with incorporation or reduction of molecular oxygen"/>
    <property type="evidence" value="ECO:0007669"/>
    <property type="project" value="InterPro"/>
</dbReference>
<dbReference type="InterPro" id="IPR014031">
    <property type="entry name" value="Ketoacyl_synth_C"/>
</dbReference>
<comment type="cofactor">
    <cofactor evidence="1">
        <name>pantetheine 4'-phosphate</name>
        <dbReference type="ChEBI" id="CHEBI:47942"/>
    </cofactor>
</comment>
<evidence type="ECO:0000259" key="10">
    <source>
        <dbReference type="PROSITE" id="PS52004"/>
    </source>
</evidence>
<dbReference type="PROSITE" id="PS52004">
    <property type="entry name" value="KS3_2"/>
    <property type="match status" value="1"/>
</dbReference>
<dbReference type="Gene3D" id="3.30.559.10">
    <property type="entry name" value="Chloramphenicol acetyltransferase-like domain"/>
    <property type="match status" value="2"/>
</dbReference>
<dbReference type="InterPro" id="IPR024011">
    <property type="entry name" value="Biosynth_lucif-like_mOase_dom"/>
</dbReference>
<dbReference type="InterPro" id="IPR006162">
    <property type="entry name" value="Ppantetheine_attach_site"/>
</dbReference>
<proteinExistence type="predicted"/>
<dbReference type="Gene3D" id="3.40.50.980">
    <property type="match status" value="2"/>
</dbReference>
<sequence length="3437" mass="384611">MTNEELSPLQKSALIIKKLKLEVESLKKHQDDIAIVGMACRFPGNANTPEQFWELLQKGQSTVTEIPQDRFDISSYYDASPASKGKINTKYAHLITNPLDFDPAFFNLSNRETESLDPQHRLLLEVSWQALENAGIDFNRLNDSQTGVFLGIGQIDYLQRQLDELSDEQIDTYANSGNSFSFAAGRLAYYLGLRGPCMAVDTACSSSLTALHLACNSLALGESDQAIVAGVQLILSPKTMIGLSRLRALSPSGCSKAFAADADGFGRGEGCGVVILKRLADALTSQDNILAVIKATHVNHNGESSGLTVPNGYAQRDLISKALEKAQLRPEMIDYIEAHGTGTELGDPIEVDALAGIFKNNNKQLKIGSVKGNIGHLEAAAGIASLIKVILSLKYELLPQSLHSRSLNPHIDWQNANIAVVQNNLPWPKTKQQRYAGISSFGMSGTNAHAIITDYLPEKPAVKKTRALHLFTLSAKDEWALKQKAGALHSYLTDFPEIDLMDFCFTSNCGRAQFAYRAATTFRERSTLLDFLQSIHSGMIKAVKAEIKPKVFDAQQLKEQGIELNGTTQRGSITEPMDTEQQGQLLVELFLSGYRLELNALYPDSQKCLLPTYPFRHKPYWYSNRDDVMEVNTMNDTDLVLEQLKINLAKLLGAKPQELDSNSSLLELGADSIVLVEAIEMVEKLFQLKLSVRQLFEEFNTLSALAAYIAKHRPVKKEVITAVETTAITPPNPAEELSPSEANIRNEDRTCSPSSSSPQVWGEGKNELPLQSSGAEQIISQQLRVMEQLFTQQLAVLNKQSSTTPVNRAAQSTGKAVRGKPAPTSTRPWAAIQTQRRELSKEQQSFLEQFIADYNKRTKQSKAQMEQSRQVIADFRNSVGFRLETKEILYPIVCKQAAGSHIWDIDGNEYIDYCLGYGVHFFGHSPAFLDKALKDKISEGYAIGPQSHLSLLAGNLIKKMTGMTRVAFCNSGTHAVDTAIRIARAYSQKNKIISFSSSYHGHSDHTLAFSRKKDDGYESFPIGPGISEALIQDVVVLPYADEAGFAYIRQHADEIAAILVEPVQSRQPDLQPRDFLKQLRQLTEECKLILIFDEMVNGFRIHQGGAQAWFGVQADIVTYGKLIASGLPIGVVAARGDFLDCLDGGAWEFGDESYPQKETTFFGGTFNQNPLTMAAAEAVLRYLKEEGPSLQEELNQRAESLVSRVNAFLGAEDYPLKVVNFGTMFRFTMPGNASYLYQPLEMDLFYAGMIHRGIYIWEGRTCYISTAHTEADLDYFVGAVQDTLMQLRSNGFFPGKIPAVLNASLAFPSVSIKSHLKTIYGIHQQSTSSKTQQQTRFWERSQSKLAQLGQHIEENPETEKAKLKIGISFFGTYSNDYNESKYDLVLSASRFADSHGFSAVWLPERHFHEFGGLSPNPSVLCSAISQVTQNINLRAGSVVLPLHHPIRVAEDWAIIDNLSNGRTGIAFASGWHPDDFILAQNTYGQQRDVMLDAIPVIQDLWRGNSVKVDGVKGKPRDIKLYPMPKQKELPIWLTIVNSTDMYKKAGQMGAGILTNLLGQSIEDLRRNIAVYRESLKAHGYAPQMGNVTVLLHTYLDADAQLAVNTARKPFCDYLKSSVGLFKNLIANEQLNIDVDTLSEEDKDFILAKAYDNYVKNSALIGSPQSVQPIINQLYRAGVDEIACFIDFGIDPDKAQKGLIYINELKDLPQGDKAIEYPLTREQRQIFALNRINPTAYLAYNEACVLKFKGLLNVDHLEQSIHYAIKRHPALRTVINEGGLSQRILADYKFSLLRQPANEINSQITAFRDQPFNLNKDLPIRALLLSFSAEQHILVLVVNHILIDGWSIGVILKDISQYYTARSLNKPLSVDDQLMGFDTFIHLRQERLLSAEMATHKEFWLKQFQNGIPRTQLPYKQPLSNQFSSQARRQSLQFNSEQLELLNRIAGEQKSTLFMLLFATYSYLLHFITQQETIMVGIPVSGRTHKDDNILVGYCTYLLPIICHYEQGESFQSYLMKIKGTLLDAFEHQAYPFGSLTEALAEQGFSNPSEMIKVIFNLDRPLNIQALAHIDVQIEEQEVQHKVFDLDFNLLNLGDRLILDCDYRSECFSETTIASWLSYYQAMIQLILNNNQLVFSLNDILSAEEKNELANELFPCVNIPLENLSITSVFAQRVAENPEATALISEHETWSYQQLDEQSNQLANYLSAMGVGQGMVIAVFLERSIDLITTLLAIVKLGAAYLILDTKNPVSRTAAILEDALAAIIVSNSELADELPPANGSLLCLDEQASAIATESKQFELPTIQPDDLAYICYTSGTTGKPKGVMIAHRGVLRLCQNANYVNIKPEDVFIQLAAVSFDATTFEIWACLLNGAKLVIPDAGLNSMDGMAELLSRHQVTILWLTAGLFQLFVQHHLEDLSSVKQLIAGGDILSVEHVNQFIQRYPHHALINGYGPTEATTFACTYLVSANQRLKGSVPIGRPINNTQAYILDERLNLVPKGAIGELYIAGDGLALGYLNDSQLTDERFIVSPYLNKRMYKTGDLVRCNEENAIEFIGRKDKQIKINGYRIEAHDIENAFNQWEKLSASKLMCIEEDSNKKLVLFYYDLNQEPLTSAELRKYASGLLPSYAIPHHFVAMKQWPLTSNGKVDTKRLLKEFSLYEEESLYEAPQGDLEQSIAAIWQQLFKVETLGRHSDFFALGGDSITALQMSSLLKEATGYTVNPNHILIHPSISELASYLQSDQQEKIVAKELQGEVPLTAIQSWFFRQQLAFPDFFLQSICLEVTQDVDNHLLAKALMIVMRHYDAFRLRFKNKDGLWTQYYLDQQQHEPFVEQVFSLFDYADTGIDKTLQDFQAGFDIEKGPVFKVACFIDSKQQAKYLVFSVHHLIVDGVSWRIIFNSLMTVYEQLVKNVNPSLSALSSSFKDWSLALRNMSSSGQEQVGASTPLDFDYPEEKANQVKDERLLFRSLPLKNLKTINQACLLTSVFRAFKEVFNLDALTIDVEGHGRDLILSGIDVSNTVGWFTNIVPFNVQFNTPQSIDEQILACTQNSLLLSNRENAEVCFNYLGNIDQTISQNAPFRLTKELNAQERHAEQQRLYEIEITAQIVQEQLEISLYYPAKKLKDTTINLLLDSIIAPLGQQEEISFSKPVPNLANLVIPLNALKNGQGSVIFIPGTGGNIIYFHPLVKKLKIGLPCFGIQALGLYDDFSPLNQISEIVETYIKAIKEAGLKPPYHFLGHSLGAITVFELVQALRKKEDIGQVILLDMMAPTKDSKPSHFPVNNQEWILYALRHMERYLQTPLVIDTAMLSIANSEEKYELFKQALVSAGVIPASTNREVVRKFVDVLINNTLAYKNYCPTGKAMHPLHLVKASEIHDDDFRPEVLLHSPDWGWQQFADRVVVHQMSLGDHLSIFAEPAVNQLAEIIEQIFAQEIVNA</sequence>
<dbReference type="RefSeq" id="WP_058452896.1">
    <property type="nucleotide sequence ID" value="NZ_CAAAIB010000005.1"/>
</dbReference>
<dbReference type="SUPFAM" id="SSF53901">
    <property type="entry name" value="Thiolase-like"/>
    <property type="match status" value="1"/>
</dbReference>
<feature type="compositionally biased region" description="Polar residues" evidence="8">
    <location>
        <begin position="805"/>
        <end position="814"/>
    </location>
</feature>